<evidence type="ECO:0008006" key="3">
    <source>
        <dbReference type="Google" id="ProtNLM"/>
    </source>
</evidence>
<dbReference type="EMBL" id="FQXO01000006">
    <property type="protein sequence ID" value="SHH25101.1"/>
    <property type="molecule type" value="Genomic_DNA"/>
</dbReference>
<protein>
    <recommendedName>
        <fullName evidence="3">Zinc-finger of transposase IS204/IS1001/IS1096/IS1165</fullName>
    </recommendedName>
</protein>
<keyword evidence="2" id="KW-1185">Reference proteome</keyword>
<accession>A0A1M5RFQ1</accession>
<dbReference type="AlphaFoldDB" id="A0A1M5RFQ1"/>
<sequence>MHKYNINKLLNLKGVIIKNIKHFDDHIEIYISTKVKSHTCPVCGNVTKKNT</sequence>
<gene>
    <name evidence="1" type="ORF">SAMN02745135_00199</name>
</gene>
<proteinExistence type="predicted"/>
<evidence type="ECO:0000313" key="1">
    <source>
        <dbReference type="EMBL" id="SHH25101.1"/>
    </source>
</evidence>
<reference evidence="2" key="1">
    <citation type="submission" date="2016-11" db="EMBL/GenBank/DDBJ databases">
        <authorList>
            <person name="Varghese N."/>
            <person name="Submissions S."/>
        </authorList>
    </citation>
    <scope>NUCLEOTIDE SEQUENCE [LARGE SCALE GENOMIC DNA]</scope>
    <source>
        <strain evidence="2">DSM 13643</strain>
    </source>
</reference>
<dbReference type="Proteomes" id="UP000183967">
    <property type="component" value="Unassembled WGS sequence"/>
</dbReference>
<name>A0A1M5RFQ1_9FIRM</name>
<evidence type="ECO:0000313" key="2">
    <source>
        <dbReference type="Proteomes" id="UP000183967"/>
    </source>
</evidence>
<organism evidence="1 2">
    <name type="scientific">Caloranaerobacter azorensis DSM 13643</name>
    <dbReference type="NCBI Taxonomy" id="1121264"/>
    <lineage>
        <taxon>Bacteria</taxon>
        <taxon>Bacillati</taxon>
        <taxon>Bacillota</taxon>
        <taxon>Tissierellia</taxon>
        <taxon>Tissierellales</taxon>
        <taxon>Thermohalobacteraceae</taxon>
        <taxon>Caloranaerobacter</taxon>
    </lineage>
</organism>